<dbReference type="PROSITE" id="PS51741">
    <property type="entry name" value="F_BAR"/>
    <property type="match status" value="1"/>
</dbReference>
<dbReference type="SMART" id="SM00055">
    <property type="entry name" value="FCH"/>
    <property type="match status" value="1"/>
</dbReference>
<dbReference type="EMBL" id="ML121536">
    <property type="protein sequence ID" value="RPB25752.1"/>
    <property type="molecule type" value="Genomic_DNA"/>
</dbReference>
<gene>
    <name evidence="6" type="ORF">L211DRAFT_55034</name>
</gene>
<dbReference type="InterPro" id="IPR001060">
    <property type="entry name" value="FCH_dom"/>
</dbReference>
<dbReference type="Proteomes" id="UP000267821">
    <property type="component" value="Unassembled WGS sequence"/>
</dbReference>
<dbReference type="AlphaFoldDB" id="A0A3N4LX53"/>
<dbReference type="STRING" id="1051890.A0A3N4LX53"/>
<dbReference type="GO" id="GO:0007165">
    <property type="term" value="P:signal transduction"/>
    <property type="evidence" value="ECO:0007669"/>
    <property type="project" value="InterPro"/>
</dbReference>
<feature type="compositionally biased region" description="Low complexity" evidence="3">
    <location>
        <begin position="364"/>
        <end position="385"/>
    </location>
</feature>
<reference evidence="6 7" key="1">
    <citation type="journal article" date="2018" name="Nat. Ecol. Evol.">
        <title>Pezizomycetes genomes reveal the molecular basis of ectomycorrhizal truffle lifestyle.</title>
        <authorList>
            <person name="Murat C."/>
            <person name="Payen T."/>
            <person name="Noel B."/>
            <person name="Kuo A."/>
            <person name="Morin E."/>
            <person name="Chen J."/>
            <person name="Kohler A."/>
            <person name="Krizsan K."/>
            <person name="Balestrini R."/>
            <person name="Da Silva C."/>
            <person name="Montanini B."/>
            <person name="Hainaut M."/>
            <person name="Levati E."/>
            <person name="Barry K.W."/>
            <person name="Belfiori B."/>
            <person name="Cichocki N."/>
            <person name="Clum A."/>
            <person name="Dockter R.B."/>
            <person name="Fauchery L."/>
            <person name="Guy J."/>
            <person name="Iotti M."/>
            <person name="Le Tacon F."/>
            <person name="Lindquist E.A."/>
            <person name="Lipzen A."/>
            <person name="Malagnac F."/>
            <person name="Mello A."/>
            <person name="Molinier V."/>
            <person name="Miyauchi S."/>
            <person name="Poulain J."/>
            <person name="Riccioni C."/>
            <person name="Rubini A."/>
            <person name="Sitrit Y."/>
            <person name="Splivallo R."/>
            <person name="Traeger S."/>
            <person name="Wang M."/>
            <person name="Zifcakova L."/>
            <person name="Wipf D."/>
            <person name="Zambonelli A."/>
            <person name="Paolocci F."/>
            <person name="Nowrousian M."/>
            <person name="Ottonello S."/>
            <person name="Baldrian P."/>
            <person name="Spatafora J.W."/>
            <person name="Henrissat B."/>
            <person name="Nagy L.G."/>
            <person name="Aury J.M."/>
            <person name="Wincker P."/>
            <person name="Grigoriev I.V."/>
            <person name="Bonfante P."/>
            <person name="Martin F.M."/>
        </authorList>
    </citation>
    <scope>NUCLEOTIDE SEQUENCE [LARGE SCALE GENOMIC DNA]</scope>
    <source>
        <strain evidence="6 7">ATCC MYA-4762</strain>
    </source>
</reference>
<protein>
    <submittedName>
        <fullName evidence="6">RhoGAP-domain-containing protein</fullName>
    </submittedName>
</protein>
<accession>A0A3N4LX53</accession>
<dbReference type="GO" id="GO:0005096">
    <property type="term" value="F:GTPase activator activity"/>
    <property type="evidence" value="ECO:0007669"/>
    <property type="project" value="UniProtKB-KW"/>
</dbReference>
<evidence type="ECO:0000256" key="2">
    <source>
        <dbReference type="PROSITE-ProRule" id="PRU01077"/>
    </source>
</evidence>
<dbReference type="SUPFAM" id="SSF48350">
    <property type="entry name" value="GTPase activation domain, GAP"/>
    <property type="match status" value="1"/>
</dbReference>
<feature type="region of interest" description="Disordered" evidence="3">
    <location>
        <begin position="1"/>
        <end position="52"/>
    </location>
</feature>
<evidence type="ECO:0000256" key="3">
    <source>
        <dbReference type="SAM" id="MobiDB-lite"/>
    </source>
</evidence>
<dbReference type="Gene3D" id="1.20.1270.60">
    <property type="entry name" value="Arfaptin homology (AH) domain/BAR domain"/>
    <property type="match status" value="1"/>
</dbReference>
<feature type="domain" description="F-BAR" evidence="5">
    <location>
        <begin position="57"/>
        <end position="329"/>
    </location>
</feature>
<feature type="region of interest" description="Disordered" evidence="3">
    <location>
        <begin position="361"/>
        <end position="438"/>
    </location>
</feature>
<keyword evidence="1" id="KW-0343">GTPase activation</keyword>
<dbReference type="SUPFAM" id="SSF103657">
    <property type="entry name" value="BAR/IMD domain-like"/>
    <property type="match status" value="1"/>
</dbReference>
<evidence type="ECO:0000313" key="7">
    <source>
        <dbReference type="Proteomes" id="UP000267821"/>
    </source>
</evidence>
<dbReference type="FunCoup" id="A0A3N4LX53">
    <property type="interactions" value="140"/>
</dbReference>
<dbReference type="InParanoid" id="A0A3N4LX53"/>
<name>A0A3N4LX53_9PEZI</name>
<proteinExistence type="predicted"/>
<evidence type="ECO:0000259" key="5">
    <source>
        <dbReference type="PROSITE" id="PS51741"/>
    </source>
</evidence>
<keyword evidence="2" id="KW-0175">Coiled coil</keyword>
<sequence>MSTTDSPTDRVIDPATPSGTSKERLDSITMPNGDSPATPPSTNAVSPAVDNSEVTDTRVEEILLSDIGVTTLLTRLKQSIASCRLAGFLKKRATIEEEHAQGLRKLCKLMFESPRRLEGRRGSYMRQVDEMTAIHDRIAEHGIQFSQALHEMYEDLMELAANIERARKHWKITGLSSEKKVHESLLILEKTKGKYDQIAEEYDRARSGDKRARDFKVGRGFARTGAQVEEDLRNRVSTADQEYAKQVQITNVHRQELLGVQRPQAVKALRALIFECDAVLTLQLQKFATLSEKLLLNNGMSVSPIKAPGSTSNAQSMRDVIFMIDNDQDFKKFILSMESKLPAQSKPAEIKYEKNPVLFTGAHSPYTTPSTPSGAPPGSQSGLPGLQREASNHSQTPTQGYGAVIQQPPIIPKPHPGYNPQQFQPPQNNNSGVPELPRDKPVFGVSLDQLLERDGSAVPIVVYQCIKAVDLYGLNVEGIYRIPGTKQHLVKIKNIFDNDSSQVDFRQPEAFFHDVNSVTSVLKSFFRELPDPLLTSALYDQLITASRINDDIVRRDTLHGIINRLPDPNYATFRALILHLNRVQQKSAINRMNSGNLAICFGPTVMGSEDIANTGWQVRVVDTVLQNWDSIFDPDEDPSQLL</sequence>
<keyword evidence="7" id="KW-1185">Reference proteome</keyword>
<dbReference type="InterPro" id="IPR027267">
    <property type="entry name" value="AH/BAR_dom_sf"/>
</dbReference>
<dbReference type="OrthoDB" id="437889at2759"/>
<dbReference type="InterPro" id="IPR000198">
    <property type="entry name" value="RhoGAP_dom"/>
</dbReference>
<feature type="compositionally biased region" description="Low complexity" evidence="3">
    <location>
        <begin position="419"/>
        <end position="430"/>
    </location>
</feature>
<dbReference type="PANTHER" id="PTHR23176:SF136">
    <property type="entry name" value="RHO GTPASE ACTIVATOR (RGD1)"/>
    <property type="match status" value="1"/>
</dbReference>
<dbReference type="SMART" id="SM00324">
    <property type="entry name" value="RhoGAP"/>
    <property type="match status" value="1"/>
</dbReference>
<dbReference type="GO" id="GO:0005938">
    <property type="term" value="C:cell cortex"/>
    <property type="evidence" value="ECO:0007669"/>
    <property type="project" value="UniProtKB-ARBA"/>
</dbReference>
<evidence type="ECO:0000256" key="1">
    <source>
        <dbReference type="ARBA" id="ARBA00022468"/>
    </source>
</evidence>
<feature type="domain" description="Rho-GAP" evidence="4">
    <location>
        <begin position="445"/>
        <end position="632"/>
    </location>
</feature>
<dbReference type="PROSITE" id="PS50238">
    <property type="entry name" value="RHOGAP"/>
    <property type="match status" value="1"/>
</dbReference>
<dbReference type="Gene3D" id="1.10.555.10">
    <property type="entry name" value="Rho GTPase activation protein"/>
    <property type="match status" value="1"/>
</dbReference>
<organism evidence="6 7">
    <name type="scientific">Terfezia boudieri ATCC MYA-4762</name>
    <dbReference type="NCBI Taxonomy" id="1051890"/>
    <lineage>
        <taxon>Eukaryota</taxon>
        <taxon>Fungi</taxon>
        <taxon>Dikarya</taxon>
        <taxon>Ascomycota</taxon>
        <taxon>Pezizomycotina</taxon>
        <taxon>Pezizomycetes</taxon>
        <taxon>Pezizales</taxon>
        <taxon>Pezizaceae</taxon>
        <taxon>Terfezia</taxon>
    </lineage>
</organism>
<dbReference type="PANTHER" id="PTHR23176">
    <property type="entry name" value="RHO/RAC/CDC GTPASE-ACTIVATING PROTEIN"/>
    <property type="match status" value="1"/>
</dbReference>
<dbReference type="Pfam" id="PF00620">
    <property type="entry name" value="RhoGAP"/>
    <property type="match status" value="1"/>
</dbReference>
<dbReference type="InterPro" id="IPR050729">
    <property type="entry name" value="Rho-GAP"/>
</dbReference>
<evidence type="ECO:0000313" key="6">
    <source>
        <dbReference type="EMBL" id="RPB25752.1"/>
    </source>
</evidence>
<evidence type="ECO:0000259" key="4">
    <source>
        <dbReference type="PROSITE" id="PS50238"/>
    </source>
</evidence>
<dbReference type="InterPro" id="IPR031160">
    <property type="entry name" value="F_BAR_dom"/>
</dbReference>
<dbReference type="Pfam" id="PF00611">
    <property type="entry name" value="FCH"/>
    <property type="match status" value="1"/>
</dbReference>
<dbReference type="InterPro" id="IPR008936">
    <property type="entry name" value="Rho_GTPase_activation_prot"/>
</dbReference>